<dbReference type="EMBL" id="LIZT01000073">
    <property type="protein sequence ID" value="KPJ49157.1"/>
    <property type="molecule type" value="Genomic_DNA"/>
</dbReference>
<dbReference type="HAMAP" id="MF_00057">
    <property type="entry name" value="KdsB"/>
    <property type="match status" value="1"/>
</dbReference>
<comment type="function">
    <text evidence="4">Activates KDO (a required 8-carbon sugar) for incorporation into bacterial lipopolysaccharide in Gram-negative bacteria.</text>
</comment>
<dbReference type="Gene3D" id="3.90.550.10">
    <property type="entry name" value="Spore Coat Polysaccharide Biosynthesis Protein SpsA, Chain A"/>
    <property type="match status" value="1"/>
</dbReference>
<evidence type="ECO:0000256" key="3">
    <source>
        <dbReference type="ARBA" id="ARBA00022985"/>
    </source>
</evidence>
<keyword evidence="2 4" id="KW-0548">Nucleotidyltransferase</keyword>
<dbReference type="GO" id="GO:0033468">
    <property type="term" value="P:CMP-keto-3-deoxy-D-manno-octulosonic acid biosynthetic process"/>
    <property type="evidence" value="ECO:0007669"/>
    <property type="project" value="UniProtKB-UniRule"/>
</dbReference>
<dbReference type="GO" id="GO:0008690">
    <property type="term" value="F:3-deoxy-manno-octulosonate cytidylyltransferase activity"/>
    <property type="evidence" value="ECO:0007669"/>
    <property type="project" value="UniProtKB-UniRule"/>
</dbReference>
<dbReference type="CDD" id="cd02517">
    <property type="entry name" value="CMP-KDO-Synthetase"/>
    <property type="match status" value="1"/>
</dbReference>
<reference evidence="5 6" key="1">
    <citation type="journal article" date="2015" name="Microbiome">
        <title>Genomic resolution of linkages in carbon, nitrogen, and sulfur cycling among widespread estuary sediment bacteria.</title>
        <authorList>
            <person name="Baker B.J."/>
            <person name="Lazar C.S."/>
            <person name="Teske A.P."/>
            <person name="Dick G.J."/>
        </authorList>
    </citation>
    <scope>NUCLEOTIDE SEQUENCE [LARGE SCALE GENOMIC DNA]</scope>
    <source>
        <strain evidence="5">DG_26</strain>
    </source>
</reference>
<comment type="pathway">
    <text evidence="4">Nucleotide-sugar biosynthesis; CMP-3-deoxy-D-manno-octulosonate biosynthesis; CMP-3-deoxy-D-manno-octulosonate from 3-deoxy-D-manno-octulosonate and CTP: step 1/1.</text>
</comment>
<dbReference type="Proteomes" id="UP000051124">
    <property type="component" value="Unassembled WGS sequence"/>
</dbReference>
<accession>A0A0S7WG72</accession>
<dbReference type="UniPathway" id="UPA00358">
    <property type="reaction ID" value="UER00476"/>
</dbReference>
<dbReference type="PATRIC" id="fig|1703771.3.peg.553"/>
<dbReference type="Pfam" id="PF02348">
    <property type="entry name" value="CTP_transf_3"/>
    <property type="match status" value="1"/>
</dbReference>
<comment type="similarity">
    <text evidence="4">Belongs to the KdsB family.</text>
</comment>
<evidence type="ECO:0000256" key="4">
    <source>
        <dbReference type="HAMAP-Rule" id="MF_00057"/>
    </source>
</evidence>
<keyword evidence="3 4" id="KW-0448">Lipopolysaccharide biosynthesis</keyword>
<proteinExistence type="inferred from homology"/>
<keyword evidence="4" id="KW-0963">Cytoplasm</keyword>
<organism evidence="5 6">
    <name type="scientific">candidate division TA06 bacterium DG_26</name>
    <dbReference type="NCBI Taxonomy" id="1703771"/>
    <lineage>
        <taxon>Bacteria</taxon>
        <taxon>Bacteria division TA06</taxon>
    </lineage>
</organism>
<comment type="subcellular location">
    <subcellularLocation>
        <location evidence="4">Cytoplasm</location>
    </subcellularLocation>
</comment>
<evidence type="ECO:0000313" key="5">
    <source>
        <dbReference type="EMBL" id="KPJ49157.1"/>
    </source>
</evidence>
<comment type="caution">
    <text evidence="5">The sequence shown here is derived from an EMBL/GenBank/DDBJ whole genome shotgun (WGS) entry which is preliminary data.</text>
</comment>
<comment type="catalytic activity">
    <reaction evidence="4">
        <text>3-deoxy-alpha-D-manno-oct-2-ulosonate + CTP = CMP-3-deoxy-beta-D-manno-octulosonate + diphosphate</text>
        <dbReference type="Rhea" id="RHEA:23448"/>
        <dbReference type="ChEBI" id="CHEBI:33019"/>
        <dbReference type="ChEBI" id="CHEBI:37563"/>
        <dbReference type="ChEBI" id="CHEBI:85986"/>
        <dbReference type="ChEBI" id="CHEBI:85987"/>
        <dbReference type="EC" id="2.7.7.38"/>
    </reaction>
</comment>
<gene>
    <name evidence="4" type="primary">kdsB</name>
    <name evidence="5" type="ORF">AMJ40_06170</name>
</gene>
<name>A0A0S7WG72_UNCT6</name>
<dbReference type="GO" id="GO:0005829">
    <property type="term" value="C:cytosol"/>
    <property type="evidence" value="ECO:0007669"/>
    <property type="project" value="TreeGrafter"/>
</dbReference>
<dbReference type="NCBIfam" id="NF009905">
    <property type="entry name" value="PRK13368.1"/>
    <property type="match status" value="1"/>
</dbReference>
<dbReference type="SUPFAM" id="SSF53448">
    <property type="entry name" value="Nucleotide-diphospho-sugar transferases"/>
    <property type="match status" value="1"/>
</dbReference>
<dbReference type="EC" id="2.7.7.38" evidence="4"/>
<dbReference type="NCBIfam" id="NF003952">
    <property type="entry name" value="PRK05450.1-5"/>
    <property type="match status" value="1"/>
</dbReference>
<dbReference type="InterPro" id="IPR029044">
    <property type="entry name" value="Nucleotide-diphossugar_trans"/>
</dbReference>
<dbReference type="NCBIfam" id="NF003950">
    <property type="entry name" value="PRK05450.1-3"/>
    <property type="match status" value="1"/>
</dbReference>
<evidence type="ECO:0000256" key="2">
    <source>
        <dbReference type="ARBA" id="ARBA00022695"/>
    </source>
</evidence>
<dbReference type="InterPro" id="IPR004528">
    <property type="entry name" value="KdsB"/>
</dbReference>
<dbReference type="NCBIfam" id="TIGR00466">
    <property type="entry name" value="kdsB"/>
    <property type="match status" value="1"/>
</dbReference>
<sequence length="240" mass="27195">MKILGVIPARQQSVRLPSKPLFQIMGKPLIQWVYERAKTAKTLNRLLVATDTADISDTVTRFGGEVVLTSTEHTSGMERVAEVARNLPYEIVVNIQGDEPLVRPASIDELVTLMIRDSEVEVATLVTRCHKDELENPNVVKVACGTDDFALYFSRTPVPYFMDGSADYYKHIGVYGFRKQALLELSALPRSKLEEIEDLEQLRALEHHYRIRVVFTSYHTIGVDTPADLHKVERVLREES</sequence>
<dbReference type="GO" id="GO:0009103">
    <property type="term" value="P:lipopolysaccharide biosynthetic process"/>
    <property type="evidence" value="ECO:0007669"/>
    <property type="project" value="UniProtKB-UniRule"/>
</dbReference>
<evidence type="ECO:0000313" key="6">
    <source>
        <dbReference type="Proteomes" id="UP000051124"/>
    </source>
</evidence>
<dbReference type="PANTHER" id="PTHR42866">
    <property type="entry name" value="3-DEOXY-MANNO-OCTULOSONATE CYTIDYLYLTRANSFERASE"/>
    <property type="match status" value="1"/>
</dbReference>
<keyword evidence="1 4" id="KW-0808">Transferase</keyword>
<evidence type="ECO:0000256" key="1">
    <source>
        <dbReference type="ARBA" id="ARBA00022679"/>
    </source>
</evidence>
<dbReference type="AlphaFoldDB" id="A0A0S7WG72"/>
<dbReference type="InterPro" id="IPR003329">
    <property type="entry name" value="Cytidylyl_trans"/>
</dbReference>
<dbReference type="PANTHER" id="PTHR42866:SF2">
    <property type="entry name" value="3-DEOXY-MANNO-OCTULOSONATE CYTIDYLYLTRANSFERASE, MITOCHONDRIAL"/>
    <property type="match status" value="1"/>
</dbReference>
<protein>
    <recommendedName>
        <fullName evidence="4">3-deoxy-manno-octulosonate cytidylyltransferase</fullName>
        <ecNumber evidence="4">2.7.7.38</ecNumber>
    </recommendedName>
    <alternativeName>
        <fullName evidence="4">CMP-2-keto-3-deoxyoctulosonic acid synthase</fullName>
        <shortName evidence="4">CKS</shortName>
        <shortName evidence="4">CMP-KDO synthase</shortName>
    </alternativeName>
</protein>